<evidence type="ECO:0000313" key="10">
    <source>
        <dbReference type="Proteomes" id="UP000011761"/>
    </source>
</evidence>
<dbReference type="InterPro" id="IPR002641">
    <property type="entry name" value="PNPLA_dom"/>
</dbReference>
<dbReference type="RefSeq" id="XP_007672003.1">
    <property type="nucleotide sequence ID" value="XM_007673813.1"/>
</dbReference>
<keyword evidence="4" id="KW-0443">Lipid metabolism</keyword>
<dbReference type="GO" id="GO:0004806">
    <property type="term" value="F:triacylglycerol lipase activity"/>
    <property type="evidence" value="ECO:0007669"/>
    <property type="project" value="InterPro"/>
</dbReference>
<evidence type="ECO:0000256" key="7">
    <source>
        <dbReference type="SAM" id="Phobius"/>
    </source>
</evidence>
<feature type="transmembrane region" description="Helical" evidence="7">
    <location>
        <begin position="6"/>
        <end position="28"/>
    </location>
</feature>
<dbReference type="InterPro" id="IPR021771">
    <property type="entry name" value="Triacylglycerol_lipase_N"/>
</dbReference>
<dbReference type="CDD" id="cd07229">
    <property type="entry name" value="Pat_TGL3_like"/>
    <property type="match status" value="1"/>
</dbReference>
<sequence>MAESTSMLPWLIVQICAFGVNMLLRLLLPRKSAKQVLLDRLERARSFEEWLNLAVDIDEVLGNDIWRRNPESRLYDHRLIYNRLEKVNEVLETGGIQELGNIIVTGLVRNLGDITVPRLYNRAYAGTKHVIEDYVLQMETAITEIDLSPTNYAGGLGSQAKMNFFHDSRLAYGRTCLLLQGGSVFGLCHLGVIKALYTQGLLPRVICGNATGALMAALVSVHTDQDLLDFLSGDGINLDAFAEKSKKAKKLAEAASSLERSAYSLFVFPRRLWRWFTSGYVLDEEVLKECVDANVGDITFEEAYKQTGRVLHITISTSDSAVPSLLNYLTAPNVLVRTAALASNAPDALEGKFKIQCKGRDGQLEDWHLPVDAPVEGTPLAPLPRYRKSASTEYDRHTPLSRLKELHNVNHFIVSQARPYLAPFLAPSSQHSNSPRSSKEPWSSQFMRYLILEVQHRMMQLDHLDLLPRSLRRLLFEESVPAASWILVPKVKASDFLRLLRNPRKQDVDYLILKGERSVWPAVSALHVRCAIEVALDKGYQRVRRLKPNRTFGDAPELNATVERSRKRRRTRTSFSDLTAETVPPEWRT</sequence>
<evidence type="ECO:0000259" key="8">
    <source>
        <dbReference type="PROSITE" id="PS51635"/>
    </source>
</evidence>
<comment type="caution">
    <text evidence="5">Lacks conserved residue(s) required for the propagation of feature annotation.</text>
</comment>
<evidence type="ECO:0000256" key="6">
    <source>
        <dbReference type="SAM" id="MobiDB-lite"/>
    </source>
</evidence>
<keyword evidence="2" id="KW-0378">Hydrolase</keyword>
<evidence type="ECO:0000256" key="3">
    <source>
        <dbReference type="ARBA" id="ARBA00022963"/>
    </source>
</evidence>
<feature type="region of interest" description="Disordered" evidence="6">
    <location>
        <begin position="563"/>
        <end position="589"/>
    </location>
</feature>
<evidence type="ECO:0000256" key="5">
    <source>
        <dbReference type="PROSITE-ProRule" id="PRU01161"/>
    </source>
</evidence>
<dbReference type="InterPro" id="IPR016035">
    <property type="entry name" value="Acyl_Trfase/lysoPLipase"/>
</dbReference>
<dbReference type="HOGENOM" id="CLU_009031_5_0_1"/>
<evidence type="ECO:0000313" key="9">
    <source>
        <dbReference type="EMBL" id="EMD00819.1"/>
    </source>
</evidence>
<protein>
    <recommendedName>
        <fullName evidence="8">PNPLA domain-containing protein</fullName>
    </recommendedName>
</protein>
<dbReference type="EMBL" id="KB445550">
    <property type="protein sequence ID" value="EMD00819.1"/>
    <property type="molecule type" value="Genomic_DNA"/>
</dbReference>
<dbReference type="PANTHER" id="PTHR14226:SF44">
    <property type="entry name" value="TRIACYLGLYCEROL LIPASE 3"/>
    <property type="match status" value="1"/>
</dbReference>
<keyword evidence="7" id="KW-1133">Transmembrane helix</keyword>
<dbReference type="eggNOG" id="KOG2214">
    <property type="taxonomic scope" value="Eukaryota"/>
</dbReference>
<evidence type="ECO:0000256" key="4">
    <source>
        <dbReference type="ARBA" id="ARBA00023098"/>
    </source>
</evidence>
<evidence type="ECO:0000256" key="1">
    <source>
        <dbReference type="ARBA" id="ARBA00002682"/>
    </source>
</evidence>
<keyword evidence="7" id="KW-0472">Membrane</keyword>
<accession>M2N9F9</accession>
<dbReference type="SUPFAM" id="SSF52151">
    <property type="entry name" value="FabD/lysophospholipase-like"/>
    <property type="match status" value="1"/>
</dbReference>
<organism evidence="9 10">
    <name type="scientific">Baudoinia panamericana (strain UAMH 10762)</name>
    <name type="common">Angels' share fungus</name>
    <name type="synonym">Baudoinia compniacensis (strain UAMH 10762)</name>
    <dbReference type="NCBI Taxonomy" id="717646"/>
    <lineage>
        <taxon>Eukaryota</taxon>
        <taxon>Fungi</taxon>
        <taxon>Dikarya</taxon>
        <taxon>Ascomycota</taxon>
        <taxon>Pezizomycotina</taxon>
        <taxon>Dothideomycetes</taxon>
        <taxon>Dothideomycetidae</taxon>
        <taxon>Mycosphaerellales</taxon>
        <taxon>Teratosphaeriaceae</taxon>
        <taxon>Baudoinia</taxon>
    </lineage>
</organism>
<reference evidence="9 10" key="1">
    <citation type="journal article" date="2012" name="PLoS Pathog.">
        <title>Diverse lifestyles and strategies of plant pathogenesis encoded in the genomes of eighteen Dothideomycetes fungi.</title>
        <authorList>
            <person name="Ohm R.A."/>
            <person name="Feau N."/>
            <person name="Henrissat B."/>
            <person name="Schoch C.L."/>
            <person name="Horwitz B.A."/>
            <person name="Barry K.W."/>
            <person name="Condon B.J."/>
            <person name="Copeland A.C."/>
            <person name="Dhillon B."/>
            <person name="Glaser F."/>
            <person name="Hesse C.N."/>
            <person name="Kosti I."/>
            <person name="LaButti K."/>
            <person name="Lindquist E.A."/>
            <person name="Lucas S."/>
            <person name="Salamov A.A."/>
            <person name="Bradshaw R.E."/>
            <person name="Ciuffetti L."/>
            <person name="Hamelin R.C."/>
            <person name="Kema G.H.J."/>
            <person name="Lawrence C."/>
            <person name="Scott J.A."/>
            <person name="Spatafora J.W."/>
            <person name="Turgeon B.G."/>
            <person name="de Wit P.J.G.M."/>
            <person name="Zhong S."/>
            <person name="Goodwin S.B."/>
            <person name="Grigoriev I.V."/>
        </authorList>
    </citation>
    <scope>NUCLEOTIDE SEQUENCE [LARGE SCALE GENOMIC DNA]</scope>
    <source>
        <strain evidence="9 10">UAMH 10762</strain>
    </source>
</reference>
<dbReference type="Pfam" id="PF01734">
    <property type="entry name" value="Patatin"/>
    <property type="match status" value="1"/>
</dbReference>
<dbReference type="OMA" id="SIVPWPH"/>
<gene>
    <name evidence="9" type="ORF">BAUCODRAFT_144428</name>
</gene>
<dbReference type="PANTHER" id="PTHR14226">
    <property type="entry name" value="NEUROPATHY TARGET ESTERASE/SWISS CHEESE D.MELANOGASTER"/>
    <property type="match status" value="1"/>
</dbReference>
<dbReference type="Proteomes" id="UP000011761">
    <property type="component" value="Unassembled WGS sequence"/>
</dbReference>
<dbReference type="InterPro" id="IPR050301">
    <property type="entry name" value="NTE"/>
</dbReference>
<dbReference type="Gene3D" id="3.40.1090.10">
    <property type="entry name" value="Cytosolic phospholipase A2 catalytic domain"/>
    <property type="match status" value="1"/>
</dbReference>
<dbReference type="STRING" id="717646.M2N9F9"/>
<proteinExistence type="predicted"/>
<dbReference type="GO" id="GO:0006641">
    <property type="term" value="P:triglyceride metabolic process"/>
    <property type="evidence" value="ECO:0007669"/>
    <property type="project" value="UniProtKB-ARBA"/>
</dbReference>
<dbReference type="Pfam" id="PF11815">
    <property type="entry name" value="DUF3336"/>
    <property type="match status" value="1"/>
</dbReference>
<feature type="domain" description="PNPLA" evidence="8">
    <location>
        <begin position="177"/>
        <end position="384"/>
    </location>
</feature>
<dbReference type="KEGG" id="bcom:BAUCODRAFT_144428"/>
<dbReference type="GeneID" id="19108497"/>
<dbReference type="PROSITE" id="PS51635">
    <property type="entry name" value="PNPLA"/>
    <property type="match status" value="1"/>
</dbReference>
<dbReference type="AlphaFoldDB" id="M2N9F9"/>
<name>M2N9F9_BAUPA</name>
<evidence type="ECO:0000256" key="2">
    <source>
        <dbReference type="ARBA" id="ARBA00022801"/>
    </source>
</evidence>
<keyword evidence="3" id="KW-0442">Lipid degradation</keyword>
<keyword evidence="7" id="KW-0812">Transmembrane</keyword>
<comment type="function">
    <text evidence="1">Probable lipid hydrolase.</text>
</comment>
<keyword evidence="10" id="KW-1185">Reference proteome</keyword>
<dbReference type="GO" id="GO:0016042">
    <property type="term" value="P:lipid catabolic process"/>
    <property type="evidence" value="ECO:0007669"/>
    <property type="project" value="UniProtKB-KW"/>
</dbReference>
<dbReference type="OrthoDB" id="10049244at2759"/>